<dbReference type="AlphaFoldDB" id="A0A317PMK3"/>
<gene>
    <name evidence="7" type="ORF">DFR52_102651</name>
</gene>
<keyword evidence="8" id="KW-1185">Reference proteome</keyword>
<evidence type="ECO:0000256" key="1">
    <source>
        <dbReference type="ARBA" id="ARBA00004141"/>
    </source>
</evidence>
<dbReference type="InterPro" id="IPR013130">
    <property type="entry name" value="Fe3_Rdtase_TM_dom"/>
</dbReference>
<dbReference type="RefSeq" id="WP_110031726.1">
    <property type="nucleotide sequence ID" value="NZ_QGTR01000002.1"/>
</dbReference>
<evidence type="ECO:0000256" key="5">
    <source>
        <dbReference type="SAM" id="Phobius"/>
    </source>
</evidence>
<dbReference type="GO" id="GO:0016020">
    <property type="term" value="C:membrane"/>
    <property type="evidence" value="ECO:0007669"/>
    <property type="project" value="UniProtKB-SubCell"/>
</dbReference>
<dbReference type="Proteomes" id="UP000246352">
    <property type="component" value="Unassembled WGS sequence"/>
</dbReference>
<comment type="caution">
    <text evidence="7">The sequence shown here is derived from an EMBL/GenBank/DDBJ whole genome shotgun (WGS) entry which is preliminary data.</text>
</comment>
<evidence type="ECO:0000256" key="4">
    <source>
        <dbReference type="ARBA" id="ARBA00023136"/>
    </source>
</evidence>
<organism evidence="7 8">
    <name type="scientific">Hoeflea marina</name>
    <dbReference type="NCBI Taxonomy" id="274592"/>
    <lineage>
        <taxon>Bacteria</taxon>
        <taxon>Pseudomonadati</taxon>
        <taxon>Pseudomonadota</taxon>
        <taxon>Alphaproteobacteria</taxon>
        <taxon>Hyphomicrobiales</taxon>
        <taxon>Rhizobiaceae</taxon>
        <taxon>Hoeflea</taxon>
    </lineage>
</organism>
<reference evidence="7 8" key="1">
    <citation type="submission" date="2018-05" db="EMBL/GenBank/DDBJ databases">
        <title>Genomic Encyclopedia of Type Strains, Phase IV (KMG-IV): sequencing the most valuable type-strain genomes for metagenomic binning, comparative biology and taxonomic classification.</title>
        <authorList>
            <person name="Goeker M."/>
        </authorList>
    </citation>
    <scope>NUCLEOTIDE SEQUENCE [LARGE SCALE GENOMIC DNA]</scope>
    <source>
        <strain evidence="7 8">DSM 16791</strain>
    </source>
</reference>
<feature type="transmembrane region" description="Helical" evidence="5">
    <location>
        <begin position="78"/>
        <end position="99"/>
    </location>
</feature>
<feature type="domain" description="Ferric oxidoreductase" evidence="6">
    <location>
        <begin position="48"/>
        <end position="161"/>
    </location>
</feature>
<keyword evidence="3 5" id="KW-1133">Transmembrane helix</keyword>
<feature type="transmembrane region" description="Helical" evidence="5">
    <location>
        <begin position="41"/>
        <end position="58"/>
    </location>
</feature>
<evidence type="ECO:0000256" key="2">
    <source>
        <dbReference type="ARBA" id="ARBA00022692"/>
    </source>
</evidence>
<evidence type="ECO:0000256" key="3">
    <source>
        <dbReference type="ARBA" id="ARBA00022989"/>
    </source>
</evidence>
<feature type="transmembrane region" description="Helical" evidence="5">
    <location>
        <begin position="151"/>
        <end position="170"/>
    </location>
</feature>
<dbReference type="OrthoDB" id="7917288at2"/>
<accession>A0A317PMK3</accession>
<protein>
    <submittedName>
        <fullName evidence="7">Ferric reductase like protein</fullName>
    </submittedName>
</protein>
<feature type="transmembrane region" description="Helical" evidence="5">
    <location>
        <begin position="119"/>
        <end position="139"/>
    </location>
</feature>
<evidence type="ECO:0000259" key="6">
    <source>
        <dbReference type="Pfam" id="PF01794"/>
    </source>
</evidence>
<keyword evidence="4 5" id="KW-0472">Membrane</keyword>
<comment type="subcellular location">
    <subcellularLocation>
        <location evidence="1">Membrane</location>
        <topology evidence="1">Multi-pass membrane protein</topology>
    </subcellularLocation>
</comment>
<feature type="transmembrane region" description="Helical" evidence="5">
    <location>
        <begin position="176"/>
        <end position="196"/>
    </location>
</feature>
<name>A0A317PMK3_9HYPH</name>
<sequence>MRLEASGKVRTILTWSALAAAVAVPVAAAAASPLLAWRDPVYILGGFAGIAAMALLLVQPLLAGELLPGLSARRGRLVHRWTGALLVVFVVAHVAALWVTSPPDVVDALLFASPTPFSVWGVVAMWAVFASALLAALRHRLRLRPRSWRRAHTVLAAVIVAGSVAHALLIEGTMETWSKAALCALVLAATVAVVMVRMRPRQFPSWSGRKGTGGIVRVFIVLRKKNPTASD</sequence>
<evidence type="ECO:0000313" key="7">
    <source>
        <dbReference type="EMBL" id="PWW01986.1"/>
    </source>
</evidence>
<evidence type="ECO:0000313" key="8">
    <source>
        <dbReference type="Proteomes" id="UP000246352"/>
    </source>
</evidence>
<proteinExistence type="predicted"/>
<keyword evidence="2 5" id="KW-0812">Transmembrane</keyword>
<dbReference type="Pfam" id="PF01794">
    <property type="entry name" value="Ferric_reduct"/>
    <property type="match status" value="1"/>
</dbReference>
<dbReference type="EMBL" id="QGTR01000002">
    <property type="protein sequence ID" value="PWW01986.1"/>
    <property type="molecule type" value="Genomic_DNA"/>
</dbReference>